<keyword evidence="4" id="KW-1185">Reference proteome</keyword>
<comment type="caution">
    <text evidence="3">The sequence shown here is derived from an EMBL/GenBank/DDBJ whole genome shotgun (WGS) entry which is preliminary data.</text>
</comment>
<accession>G4TRB4</accession>
<dbReference type="CDD" id="cd20071">
    <property type="entry name" value="SET_SMYD"/>
    <property type="match status" value="1"/>
</dbReference>
<evidence type="ECO:0000256" key="1">
    <source>
        <dbReference type="SAM" id="Phobius"/>
    </source>
</evidence>
<dbReference type="InterPro" id="IPR053185">
    <property type="entry name" value="SET_domain_protein"/>
</dbReference>
<dbReference type="PANTHER" id="PTHR47332:SF4">
    <property type="entry name" value="SET DOMAIN-CONTAINING PROTEIN 5"/>
    <property type="match status" value="1"/>
</dbReference>
<keyword evidence="1" id="KW-0812">Transmembrane</keyword>
<dbReference type="Pfam" id="PF00856">
    <property type="entry name" value="SET"/>
    <property type="match status" value="1"/>
</dbReference>
<sequence>MVKRTKRKQHSLPNTSAEGPSRLQILLRSSAFVLYALVSIAALGAAVWSQYYLRTTSSSQNISTSPLWEIVDIPGKGKGMVARRNITQGTLLLRETPLFLVPPTVRQSPEQLIIALVSQLPLEKQQVFDALSHHARPDAVGDALPLAKFETNSMNAGESVGIFPTIARINHGCSSAFNAAYSWREDTKETVVYAFKPIFQGEEILISYTDTKKSRDNRRAYLKQSYNFDCTCSVCSLSPELSKASDARLERMAALREKLATWANKSIGGQEATSVINEIWRLGDEEQYLSERGALAYDAAQVAAAHWDRVAAQAWAELAHKWFAIELGVNSVQAKAALRIAQNPRSHRDWGSRYKMEVERPIAGL</sequence>
<organism evidence="3 4">
    <name type="scientific">Serendipita indica (strain DSM 11827)</name>
    <name type="common">Root endophyte fungus</name>
    <name type="synonym">Piriformospora indica</name>
    <dbReference type="NCBI Taxonomy" id="1109443"/>
    <lineage>
        <taxon>Eukaryota</taxon>
        <taxon>Fungi</taxon>
        <taxon>Dikarya</taxon>
        <taxon>Basidiomycota</taxon>
        <taxon>Agaricomycotina</taxon>
        <taxon>Agaricomycetes</taxon>
        <taxon>Sebacinales</taxon>
        <taxon>Serendipitaceae</taxon>
        <taxon>Serendipita</taxon>
    </lineage>
</organism>
<dbReference type="Proteomes" id="UP000007148">
    <property type="component" value="Unassembled WGS sequence"/>
</dbReference>
<dbReference type="SUPFAM" id="SSF82199">
    <property type="entry name" value="SET domain"/>
    <property type="match status" value="1"/>
</dbReference>
<dbReference type="Gene3D" id="2.170.270.10">
    <property type="entry name" value="SET domain"/>
    <property type="match status" value="1"/>
</dbReference>
<proteinExistence type="predicted"/>
<feature type="transmembrane region" description="Helical" evidence="1">
    <location>
        <begin position="32"/>
        <end position="53"/>
    </location>
</feature>
<evidence type="ECO:0000313" key="3">
    <source>
        <dbReference type="EMBL" id="CCA73857.1"/>
    </source>
</evidence>
<keyword evidence="1" id="KW-0472">Membrane</keyword>
<dbReference type="eggNOG" id="KOG2084">
    <property type="taxonomic scope" value="Eukaryota"/>
</dbReference>
<dbReference type="InterPro" id="IPR011990">
    <property type="entry name" value="TPR-like_helical_dom_sf"/>
</dbReference>
<dbReference type="OrthoDB" id="265717at2759"/>
<dbReference type="STRING" id="1109443.G4TRB4"/>
<keyword evidence="1" id="KW-1133">Transmembrane helix</keyword>
<dbReference type="PROSITE" id="PS50280">
    <property type="entry name" value="SET"/>
    <property type="match status" value="1"/>
</dbReference>
<dbReference type="InParanoid" id="G4TRB4"/>
<dbReference type="SMART" id="SM00317">
    <property type="entry name" value="SET"/>
    <property type="match status" value="1"/>
</dbReference>
<gene>
    <name evidence="3" type="ORF">PIIN_07811</name>
</gene>
<reference evidence="3 4" key="1">
    <citation type="journal article" date="2011" name="PLoS Pathog.">
        <title>Endophytic Life Strategies Decoded by Genome and Transcriptome Analyses of the Mutualistic Root Symbiont Piriformospora indica.</title>
        <authorList>
            <person name="Zuccaro A."/>
            <person name="Lahrmann U."/>
            <person name="Guldener U."/>
            <person name="Langen G."/>
            <person name="Pfiffi S."/>
            <person name="Biedenkopf D."/>
            <person name="Wong P."/>
            <person name="Samans B."/>
            <person name="Grimm C."/>
            <person name="Basiewicz M."/>
            <person name="Murat C."/>
            <person name="Martin F."/>
            <person name="Kogel K.H."/>
        </authorList>
    </citation>
    <scope>NUCLEOTIDE SEQUENCE [LARGE SCALE GENOMIC DNA]</scope>
    <source>
        <strain evidence="3 4">DSM 11827</strain>
    </source>
</reference>
<evidence type="ECO:0000313" key="4">
    <source>
        <dbReference type="Proteomes" id="UP000007148"/>
    </source>
</evidence>
<dbReference type="OMA" id="QHEFPGK"/>
<name>G4TRB4_SERID</name>
<dbReference type="PANTHER" id="PTHR47332">
    <property type="entry name" value="SET DOMAIN-CONTAINING PROTEIN 5"/>
    <property type="match status" value="1"/>
</dbReference>
<dbReference type="HOGENOM" id="CLU_028281_0_1_1"/>
<dbReference type="EMBL" id="CAFZ01000258">
    <property type="protein sequence ID" value="CCA73857.1"/>
    <property type="molecule type" value="Genomic_DNA"/>
</dbReference>
<dbReference type="Gene3D" id="1.25.40.10">
    <property type="entry name" value="Tetratricopeptide repeat domain"/>
    <property type="match status" value="1"/>
</dbReference>
<dbReference type="FunCoup" id="G4TRB4">
    <property type="interactions" value="1"/>
</dbReference>
<feature type="domain" description="SET" evidence="2">
    <location>
        <begin position="66"/>
        <end position="209"/>
    </location>
</feature>
<dbReference type="InterPro" id="IPR001214">
    <property type="entry name" value="SET_dom"/>
</dbReference>
<evidence type="ECO:0000259" key="2">
    <source>
        <dbReference type="PROSITE" id="PS50280"/>
    </source>
</evidence>
<dbReference type="AlphaFoldDB" id="G4TRB4"/>
<protein>
    <recommendedName>
        <fullName evidence="2">SET domain-containing protein</fullName>
    </recommendedName>
</protein>
<dbReference type="InterPro" id="IPR046341">
    <property type="entry name" value="SET_dom_sf"/>
</dbReference>